<dbReference type="PANTHER" id="PTHR47618:SF1">
    <property type="entry name" value="BIFUNCTIONAL OLIGORIBONUCLEASE AND PAP PHOSPHATASE NRNA"/>
    <property type="match status" value="1"/>
</dbReference>
<dbReference type="Gene3D" id="3.90.1640.10">
    <property type="entry name" value="inorganic pyrophosphatase (n-terminal core)"/>
    <property type="match status" value="1"/>
</dbReference>
<evidence type="ECO:0000259" key="1">
    <source>
        <dbReference type="Pfam" id="PF01368"/>
    </source>
</evidence>
<evidence type="ECO:0000313" key="3">
    <source>
        <dbReference type="EMBL" id="ABM29451.1"/>
    </source>
</evidence>
<evidence type="ECO:0000259" key="2">
    <source>
        <dbReference type="Pfam" id="PF02272"/>
    </source>
</evidence>
<dbReference type="RefSeq" id="WP_011792850.1">
    <property type="nucleotide sequence ID" value="NC_008751.1"/>
</dbReference>
<dbReference type="InterPro" id="IPR051319">
    <property type="entry name" value="Oligoribo/pAp-PDE_c-di-AMP_PDE"/>
</dbReference>
<accession>A0A0H3AAV2</accession>
<dbReference type="Pfam" id="PF01368">
    <property type="entry name" value="DHH"/>
    <property type="match status" value="1"/>
</dbReference>
<name>A0A0H3AAV2_NITV4</name>
<dbReference type="PANTHER" id="PTHR47618">
    <property type="entry name" value="BIFUNCTIONAL OLIGORIBONUCLEASE AND PAP PHOSPHATASE NRNA"/>
    <property type="match status" value="1"/>
</dbReference>
<dbReference type="GO" id="GO:0003676">
    <property type="term" value="F:nucleic acid binding"/>
    <property type="evidence" value="ECO:0007669"/>
    <property type="project" value="InterPro"/>
</dbReference>
<evidence type="ECO:0000313" key="4">
    <source>
        <dbReference type="Proteomes" id="UP000009173"/>
    </source>
</evidence>
<protein>
    <submittedName>
        <fullName evidence="3">Phosphoesterase, RecJ domain protein</fullName>
    </submittedName>
</protein>
<dbReference type="EMBL" id="CP000527">
    <property type="protein sequence ID" value="ABM29451.1"/>
    <property type="molecule type" value="Genomic_DNA"/>
</dbReference>
<proteinExistence type="predicted"/>
<reference evidence="4" key="1">
    <citation type="journal article" date="2009" name="Environ. Microbiol.">
        <title>Contribution of mobile genetic elements to Desulfovibrio vulgaris genome plasticity.</title>
        <authorList>
            <person name="Walker C.B."/>
            <person name="Stolyar S."/>
            <person name="Chivian D."/>
            <person name="Pinel N."/>
            <person name="Gabster J.A."/>
            <person name="Dehal P.S."/>
            <person name="He Z."/>
            <person name="Yang Z.K."/>
            <person name="Yen H.C."/>
            <person name="Zhou J."/>
            <person name="Wall J.D."/>
            <person name="Hazen T.C."/>
            <person name="Arkin A.P."/>
            <person name="Stahl D.A."/>
        </authorList>
    </citation>
    <scope>NUCLEOTIDE SEQUENCE [LARGE SCALE GENOMIC DNA]</scope>
    <source>
        <strain evidence="4">DP4</strain>
    </source>
</reference>
<organism evidence="3 4">
    <name type="scientific">Nitratidesulfovibrio vulgaris (strain DP4)</name>
    <name type="common">Desulfovibrio vulgaris</name>
    <dbReference type="NCBI Taxonomy" id="391774"/>
    <lineage>
        <taxon>Bacteria</taxon>
        <taxon>Pseudomonadati</taxon>
        <taxon>Thermodesulfobacteriota</taxon>
        <taxon>Desulfovibrionia</taxon>
        <taxon>Desulfovibrionales</taxon>
        <taxon>Desulfovibrionaceae</taxon>
        <taxon>Nitratidesulfovibrio</taxon>
    </lineage>
</organism>
<feature type="domain" description="DHHA1" evidence="2">
    <location>
        <begin position="237"/>
        <end position="318"/>
    </location>
</feature>
<dbReference type="InterPro" id="IPR003156">
    <property type="entry name" value="DHHA1_dom"/>
</dbReference>
<gene>
    <name evidence="3" type="ordered locus">Dvul_2435</name>
</gene>
<dbReference type="Proteomes" id="UP000009173">
    <property type="component" value="Chromosome"/>
</dbReference>
<sequence length="333" mass="35220">MQEPQARIAALLRDADDILITTHANPDGDAIGSLGAMGHVLTTLGKRFCLCNVSGVPSHLSWVPLPGQVYTSFEELPFQPRLAIVLDCGDEKRPGEALRAPLASLPSVNIDHHQGNPLFGTVDNWVEPQRAATGEMVAEIALALGQPLAGALGECLYLALVSDTGSFSFGNTSARVLSLAAEIVGNGLDVAALTERHDNQWSFARMQLWGRLMQEMRLAFDGTVAISVIPDALIESCGARRADLEGWASQMRKVRGVRVSVMVRGNGPEGSKVSLRSTGPDDVRAVAARFGGGGHRNAAGVEMPLPPEEASRQVVAALGEQLGLDGDGASLYV</sequence>
<feature type="domain" description="DDH" evidence="1">
    <location>
        <begin position="18"/>
        <end position="159"/>
    </location>
</feature>
<dbReference type="Gene3D" id="3.10.310.30">
    <property type="match status" value="1"/>
</dbReference>
<dbReference type="HOGENOM" id="CLU_039720_0_0_7"/>
<dbReference type="SUPFAM" id="SSF64182">
    <property type="entry name" value="DHH phosphoesterases"/>
    <property type="match status" value="1"/>
</dbReference>
<dbReference type="Pfam" id="PF02272">
    <property type="entry name" value="DHHA1"/>
    <property type="match status" value="1"/>
</dbReference>
<dbReference type="InterPro" id="IPR038763">
    <property type="entry name" value="DHH_sf"/>
</dbReference>
<dbReference type="KEGG" id="dvl:Dvul_2435"/>
<dbReference type="InterPro" id="IPR001667">
    <property type="entry name" value="DDH_dom"/>
</dbReference>
<dbReference type="AlphaFoldDB" id="A0A0H3AAV2"/>